<dbReference type="Proteomes" id="UP000789920">
    <property type="component" value="Unassembled WGS sequence"/>
</dbReference>
<comment type="caution">
    <text evidence="1">The sequence shown here is derived from an EMBL/GenBank/DDBJ whole genome shotgun (WGS) entry which is preliminary data.</text>
</comment>
<gene>
    <name evidence="1" type="ORF">RPERSI_LOCUS6941</name>
</gene>
<name>A0ACA9N9F0_9GLOM</name>
<keyword evidence="2" id="KW-1185">Reference proteome</keyword>
<sequence>MHWTKEATNGLERIVNDLGQDKVDHMDWDLIHDKFVRIFGQHRTKKQLQEKWRNYLKSDVRLPDGERFVFSTEQINYIKLQRDSFGKSWAEIRDDLNKNSDMIVKTTPNRVKNAYHNATKKLLRHQRLSLSATVKTQKPNPNVHNEDTLAELYACNKKIEADPKLHIEGIVPSFDMDMDMDSEST</sequence>
<proteinExistence type="predicted"/>
<evidence type="ECO:0000313" key="1">
    <source>
        <dbReference type="EMBL" id="CAG8626899.1"/>
    </source>
</evidence>
<reference evidence="1" key="1">
    <citation type="submission" date="2021-06" db="EMBL/GenBank/DDBJ databases">
        <authorList>
            <person name="Kallberg Y."/>
            <person name="Tangrot J."/>
            <person name="Rosling A."/>
        </authorList>
    </citation>
    <scope>NUCLEOTIDE SEQUENCE</scope>
    <source>
        <strain evidence="1">MA461A</strain>
    </source>
</reference>
<evidence type="ECO:0000313" key="2">
    <source>
        <dbReference type="Proteomes" id="UP000789920"/>
    </source>
</evidence>
<organism evidence="1 2">
    <name type="scientific">Racocetra persica</name>
    <dbReference type="NCBI Taxonomy" id="160502"/>
    <lineage>
        <taxon>Eukaryota</taxon>
        <taxon>Fungi</taxon>
        <taxon>Fungi incertae sedis</taxon>
        <taxon>Mucoromycota</taxon>
        <taxon>Glomeromycotina</taxon>
        <taxon>Glomeromycetes</taxon>
        <taxon>Diversisporales</taxon>
        <taxon>Gigasporaceae</taxon>
        <taxon>Racocetra</taxon>
    </lineage>
</organism>
<dbReference type="EMBL" id="CAJVQC010011400">
    <property type="protein sequence ID" value="CAG8626899.1"/>
    <property type="molecule type" value="Genomic_DNA"/>
</dbReference>
<protein>
    <submittedName>
        <fullName evidence="1">26634_t:CDS:1</fullName>
    </submittedName>
</protein>
<accession>A0ACA9N9F0</accession>
<feature type="non-terminal residue" evidence="1">
    <location>
        <position position="185"/>
    </location>
</feature>